<comment type="caution">
    <text evidence="2">The sequence shown here is derived from an EMBL/GenBank/DDBJ whole genome shotgun (WGS) entry which is preliminary data.</text>
</comment>
<keyword evidence="1" id="KW-0812">Transmembrane</keyword>
<sequence length="240" mass="28398">MSHRLYTGLVWHKRHRPVAHQFSYGLKLFWLDLQKLEQLEGYWGISSKRWSVLRFKRQDYLTQPHRCLAEVAKQKMSELAGNSLNGDVYLLAPLRWFGFYFSPVNFYYLRQADGKFSHVLAEVSNTPWNERHCYLVDLQHQQETEKAFHVSPFNPIAMRYQWQFNQPSDVVRVKIGCATTQTDFEAGIQMREKKMNRRALLNVMLSTMTFKTLVAIYWQAIKIFLKGNPVYDHTSSHKES</sequence>
<evidence type="ECO:0000313" key="3">
    <source>
        <dbReference type="Proteomes" id="UP000663992"/>
    </source>
</evidence>
<reference evidence="2 3" key="1">
    <citation type="submission" date="2021-03" db="EMBL/GenBank/DDBJ databases">
        <title>novel species isolated from a fishpond in China.</title>
        <authorList>
            <person name="Lu H."/>
            <person name="Cai Z."/>
        </authorList>
    </citation>
    <scope>NUCLEOTIDE SEQUENCE [LARGE SCALE GENOMIC DNA]</scope>
    <source>
        <strain evidence="2 3">Y57</strain>
    </source>
</reference>
<dbReference type="PANTHER" id="PTHR33973:SF4">
    <property type="entry name" value="OS07G0153300 PROTEIN"/>
    <property type="match status" value="1"/>
</dbReference>
<protein>
    <submittedName>
        <fullName evidence="2">DUF1365 domain-containing protein</fullName>
    </submittedName>
</protein>
<name>A0ABS3CY32_9ALTE</name>
<dbReference type="Pfam" id="PF07103">
    <property type="entry name" value="DUF1365"/>
    <property type="match status" value="1"/>
</dbReference>
<keyword evidence="3" id="KW-1185">Reference proteome</keyword>
<evidence type="ECO:0000313" key="2">
    <source>
        <dbReference type="EMBL" id="MBN7822035.1"/>
    </source>
</evidence>
<dbReference type="EMBL" id="JAFKCS010000028">
    <property type="protein sequence ID" value="MBN7822035.1"/>
    <property type="molecule type" value="Genomic_DNA"/>
</dbReference>
<proteinExistence type="predicted"/>
<keyword evidence="1" id="KW-1133">Transmembrane helix</keyword>
<dbReference type="PANTHER" id="PTHR33973">
    <property type="entry name" value="OS07G0153300 PROTEIN"/>
    <property type="match status" value="1"/>
</dbReference>
<gene>
    <name evidence="2" type="ORF">J0A65_19365</name>
</gene>
<organism evidence="2 3">
    <name type="scientific">Bowmanella yangjiangensis</name>
    <dbReference type="NCBI Taxonomy" id="2811230"/>
    <lineage>
        <taxon>Bacteria</taxon>
        <taxon>Pseudomonadati</taxon>
        <taxon>Pseudomonadota</taxon>
        <taxon>Gammaproteobacteria</taxon>
        <taxon>Alteromonadales</taxon>
        <taxon>Alteromonadaceae</taxon>
        <taxon>Bowmanella</taxon>
    </lineage>
</organism>
<feature type="transmembrane region" description="Helical" evidence="1">
    <location>
        <begin position="199"/>
        <end position="220"/>
    </location>
</feature>
<accession>A0ABS3CY32</accession>
<evidence type="ECO:0000256" key="1">
    <source>
        <dbReference type="SAM" id="Phobius"/>
    </source>
</evidence>
<dbReference type="RefSeq" id="WP_206595990.1">
    <property type="nucleotide sequence ID" value="NZ_JAFKCS010000028.1"/>
</dbReference>
<keyword evidence="1" id="KW-0472">Membrane</keyword>
<dbReference type="Proteomes" id="UP000663992">
    <property type="component" value="Unassembled WGS sequence"/>
</dbReference>
<dbReference type="InterPro" id="IPR010775">
    <property type="entry name" value="DUF1365"/>
</dbReference>